<feature type="transmembrane region" description="Helical" evidence="1">
    <location>
        <begin position="44"/>
        <end position="63"/>
    </location>
</feature>
<organism evidence="2 3">
    <name type="scientific">Sulfurivirga caldicuralii</name>
    <dbReference type="NCBI Taxonomy" id="364032"/>
    <lineage>
        <taxon>Bacteria</taxon>
        <taxon>Pseudomonadati</taxon>
        <taxon>Pseudomonadota</taxon>
        <taxon>Gammaproteobacteria</taxon>
        <taxon>Thiotrichales</taxon>
        <taxon>Piscirickettsiaceae</taxon>
        <taxon>Sulfurivirga</taxon>
    </lineage>
</organism>
<keyword evidence="1" id="KW-1133">Transmembrane helix</keyword>
<dbReference type="RefSeq" id="WP_074200690.1">
    <property type="nucleotide sequence ID" value="NZ_FSRE01000001.1"/>
</dbReference>
<sequence length="73" mass="8326">MAGASTDVWHAALSGQAALIWAAFWLGIGFGFNRLWALQQWPSHHIWTVVAVGLLLLMLLGWWRRDAVQRRQD</sequence>
<name>A0A1N6DRW5_9GAMM</name>
<feature type="transmembrane region" description="Helical" evidence="1">
    <location>
        <begin position="12"/>
        <end position="32"/>
    </location>
</feature>
<keyword evidence="1" id="KW-0472">Membrane</keyword>
<accession>A0A1N6DRW5</accession>
<dbReference type="AlphaFoldDB" id="A0A1N6DRW5"/>
<dbReference type="STRING" id="364032.SAMN05443662_0374"/>
<dbReference type="EMBL" id="FSRE01000001">
    <property type="protein sequence ID" value="SIN73529.1"/>
    <property type="molecule type" value="Genomic_DNA"/>
</dbReference>
<evidence type="ECO:0000313" key="3">
    <source>
        <dbReference type="Proteomes" id="UP000198461"/>
    </source>
</evidence>
<dbReference type="Proteomes" id="UP000198461">
    <property type="component" value="Unassembled WGS sequence"/>
</dbReference>
<gene>
    <name evidence="2" type="ORF">SAMN05443662_0374</name>
</gene>
<keyword evidence="1" id="KW-0812">Transmembrane</keyword>
<reference evidence="2 3" key="1">
    <citation type="submission" date="2016-11" db="EMBL/GenBank/DDBJ databases">
        <authorList>
            <person name="Jaros S."/>
            <person name="Januszkiewicz K."/>
            <person name="Wedrychowicz H."/>
        </authorList>
    </citation>
    <scope>NUCLEOTIDE SEQUENCE [LARGE SCALE GENOMIC DNA]</scope>
    <source>
        <strain evidence="2 3">DSM 17737</strain>
    </source>
</reference>
<evidence type="ECO:0000256" key="1">
    <source>
        <dbReference type="SAM" id="Phobius"/>
    </source>
</evidence>
<keyword evidence="3" id="KW-1185">Reference proteome</keyword>
<evidence type="ECO:0000313" key="2">
    <source>
        <dbReference type="EMBL" id="SIN73529.1"/>
    </source>
</evidence>
<protein>
    <submittedName>
        <fullName evidence="2">Uncharacterized protein</fullName>
    </submittedName>
</protein>
<proteinExistence type="predicted"/>